<name>A0ACB8NC65_CITSI</name>
<dbReference type="Proteomes" id="UP000829398">
    <property type="component" value="Chromosome 2"/>
</dbReference>
<dbReference type="EMBL" id="CM039171">
    <property type="protein sequence ID" value="KAH9795185.1"/>
    <property type="molecule type" value="Genomic_DNA"/>
</dbReference>
<protein>
    <submittedName>
        <fullName evidence="1">BRO1 domain-containing protein</fullName>
    </submittedName>
</protein>
<keyword evidence="2" id="KW-1185">Reference proteome</keyword>
<sequence length="438" mass="48791">MGCFISTPNAPGETRRKPKNVGEIAVFVPGLRIPKPVDFAEPIGDELSRRLVERLSALRTRIVVMAGQEAPMATKPRRKATQHGGSTLADLQQALEDYLPILLGLVENGVYMISGNQLQDKLQFPWLNQEDDAEETTMANSWYEILSVLQMMTMLSLSQANLLLLPKTSTDGYQSKVSVAAQNFISCKILSQLLKATISDSIPECRRESIDMFLKAAGYLDFAVNNVLPQLPPEIRKNLPMDLTEGVLRAFCMQSLGQGVDVQLGMAIDSVNATVAVKRRFACELVKYWHEAQENIVNLPLANGWGDKHRLFVRWNFTFQAAAYYLHGLILDEGKTEGCSEMAAAALRAADEFLKESKMTCESFHMTPPLSRNPPLWGTSKYLSEKIPKDISSRLPVNPGPQNYEMILQTAPALPDFQLSLKPEDFILPSVDSSWKEN</sequence>
<reference evidence="2" key="1">
    <citation type="journal article" date="2023" name="Hortic. Res.">
        <title>A chromosome-level phased genome enabling allele-level studies in sweet orange: a case study on citrus Huanglongbing tolerance.</title>
        <authorList>
            <person name="Wu B."/>
            <person name="Yu Q."/>
            <person name="Deng Z."/>
            <person name="Duan Y."/>
            <person name="Luo F."/>
            <person name="Gmitter F. Jr."/>
        </authorList>
    </citation>
    <scope>NUCLEOTIDE SEQUENCE [LARGE SCALE GENOMIC DNA]</scope>
    <source>
        <strain evidence="2">cv. Valencia</strain>
    </source>
</reference>
<comment type="caution">
    <text evidence="1">The sequence shown here is derived from an EMBL/GenBank/DDBJ whole genome shotgun (WGS) entry which is preliminary data.</text>
</comment>
<accession>A0ACB8NC65</accession>
<gene>
    <name evidence="1" type="ORF">KPL71_005148</name>
</gene>
<proteinExistence type="predicted"/>
<organism evidence="1 2">
    <name type="scientific">Citrus sinensis</name>
    <name type="common">Sweet orange</name>
    <name type="synonym">Citrus aurantium var. sinensis</name>
    <dbReference type="NCBI Taxonomy" id="2711"/>
    <lineage>
        <taxon>Eukaryota</taxon>
        <taxon>Viridiplantae</taxon>
        <taxon>Streptophyta</taxon>
        <taxon>Embryophyta</taxon>
        <taxon>Tracheophyta</taxon>
        <taxon>Spermatophyta</taxon>
        <taxon>Magnoliopsida</taxon>
        <taxon>eudicotyledons</taxon>
        <taxon>Gunneridae</taxon>
        <taxon>Pentapetalae</taxon>
        <taxon>rosids</taxon>
        <taxon>malvids</taxon>
        <taxon>Sapindales</taxon>
        <taxon>Rutaceae</taxon>
        <taxon>Aurantioideae</taxon>
        <taxon>Citrus</taxon>
    </lineage>
</organism>
<evidence type="ECO:0000313" key="2">
    <source>
        <dbReference type="Proteomes" id="UP000829398"/>
    </source>
</evidence>
<evidence type="ECO:0000313" key="1">
    <source>
        <dbReference type="EMBL" id="KAH9795185.1"/>
    </source>
</evidence>